<reference evidence="2 3" key="1">
    <citation type="journal article" date="2022" name="bioRxiv">
        <title>Genomics of Preaxostyla Flagellates Illuminates Evolutionary Transitions and the Path Towards Mitochondrial Loss.</title>
        <authorList>
            <person name="Novak L.V.F."/>
            <person name="Treitli S.C."/>
            <person name="Pyrih J."/>
            <person name="Halakuc P."/>
            <person name="Pipaliya S.V."/>
            <person name="Vacek V."/>
            <person name="Brzon O."/>
            <person name="Soukal P."/>
            <person name="Eme L."/>
            <person name="Dacks J.B."/>
            <person name="Karnkowska A."/>
            <person name="Elias M."/>
            <person name="Hampl V."/>
        </authorList>
    </citation>
    <scope>NUCLEOTIDE SEQUENCE [LARGE SCALE GENOMIC DNA]</scope>
    <source>
        <strain evidence="2">NAU3</strain>
        <tissue evidence="2">Gut</tissue>
    </source>
</reference>
<dbReference type="Proteomes" id="UP001281761">
    <property type="component" value="Unassembled WGS sequence"/>
</dbReference>
<proteinExistence type="predicted"/>
<organism evidence="2 3">
    <name type="scientific">Blattamonas nauphoetae</name>
    <dbReference type="NCBI Taxonomy" id="2049346"/>
    <lineage>
        <taxon>Eukaryota</taxon>
        <taxon>Metamonada</taxon>
        <taxon>Preaxostyla</taxon>
        <taxon>Oxymonadida</taxon>
        <taxon>Blattamonas</taxon>
    </lineage>
</organism>
<gene>
    <name evidence="2" type="ORF">BLNAU_9822</name>
</gene>
<name>A0ABQ9XUW9_9EUKA</name>
<keyword evidence="3" id="KW-1185">Reference proteome</keyword>
<comment type="caution">
    <text evidence="2">The sequence shown here is derived from an EMBL/GenBank/DDBJ whole genome shotgun (WGS) entry which is preliminary data.</text>
</comment>
<evidence type="ECO:0000256" key="1">
    <source>
        <dbReference type="SAM" id="MobiDB-lite"/>
    </source>
</evidence>
<evidence type="ECO:0000313" key="2">
    <source>
        <dbReference type="EMBL" id="KAK2955270.1"/>
    </source>
</evidence>
<accession>A0ABQ9XUW9</accession>
<evidence type="ECO:0000313" key="3">
    <source>
        <dbReference type="Proteomes" id="UP001281761"/>
    </source>
</evidence>
<feature type="region of interest" description="Disordered" evidence="1">
    <location>
        <begin position="1"/>
        <end position="23"/>
    </location>
</feature>
<sequence>MAEIDKKPDTFSSATRSDLSSSQLPFSMDCSRFLNWDEKKLETENEKVVVFWSLVATLKLQPALDDSLEAKALKFLKCVDPQDTEPADAFLSRLASNSDHSSPEFVQSIMVLISCVSQNITTATMAMVRNVFGWCSYHHRLALIKADMLPQLINTLNPQSLSFVDAVGIHTCLVLIISISLWLTTPDGLDKLGIEEDNEQQAVHKTVFQQVVIPSEKYIWHLCVNRFSIVDGDQSENFLDLLAQLLQISPYYQPTMAVVVNMPILLTIPSCLTFFEHENSIYLFLSNMNHTQREWNDKMGIMQKMGRTIHRMLRMDGIEDVMEEKLQHDSNKVVGRLIIADSIRWNNLLGMNLPRRG</sequence>
<dbReference type="EMBL" id="JARBJD010000069">
    <property type="protein sequence ID" value="KAK2955270.1"/>
    <property type="molecule type" value="Genomic_DNA"/>
</dbReference>
<protein>
    <submittedName>
        <fullName evidence="2">Uncharacterized protein</fullName>
    </submittedName>
</protein>
<feature type="compositionally biased region" description="Polar residues" evidence="1">
    <location>
        <begin position="10"/>
        <end position="23"/>
    </location>
</feature>